<dbReference type="Pfam" id="PF02311">
    <property type="entry name" value="AraC_binding"/>
    <property type="match status" value="1"/>
</dbReference>
<dbReference type="InterPro" id="IPR018060">
    <property type="entry name" value="HTH_AraC"/>
</dbReference>
<sequence length="296" mass="33039">MQNMIGFPNMTQTLQVTGCHIGRFPPGWEYPRHHHHLFELLCCLGGEVVQEISRTSITLRDGDWLLLNAGVRHKTTNAAQEDYAFFNVHFDLDDLDIRRLLGATPYRLIPAHEAAQSGGLTRAFGELQALMQPTDGEEGSIGAATRLEDKLLLQANLLLIIRELLVLIRSQQSAGTEPERVTLFAADAAHAIEERLSTGLAEDVSVASVAKELNMSRSQCTKLFTKVYGLSPRQYVSRQKLMLAKEMLVTSYLPVAEIAQRLGFQSASHFSRQFRRWTGQSPTAFKPKHRGSDPEA</sequence>
<dbReference type="GO" id="GO:0003700">
    <property type="term" value="F:DNA-binding transcription factor activity"/>
    <property type="evidence" value="ECO:0007669"/>
    <property type="project" value="InterPro"/>
</dbReference>
<dbReference type="Gene3D" id="2.60.120.10">
    <property type="entry name" value="Jelly Rolls"/>
    <property type="match status" value="1"/>
</dbReference>
<evidence type="ECO:0000313" key="6">
    <source>
        <dbReference type="EMBL" id="MBB3111536.1"/>
    </source>
</evidence>
<dbReference type="InterPro" id="IPR018062">
    <property type="entry name" value="HTH_AraC-typ_CS"/>
</dbReference>
<gene>
    <name evidence="6" type="ORF">FHS18_003604</name>
</gene>
<evidence type="ECO:0000256" key="4">
    <source>
        <dbReference type="ARBA" id="ARBA00023163"/>
    </source>
</evidence>
<dbReference type="InterPro" id="IPR020449">
    <property type="entry name" value="Tscrpt_reg_AraC-type_HTH"/>
</dbReference>
<dbReference type="InterPro" id="IPR037923">
    <property type="entry name" value="HTH-like"/>
</dbReference>
<dbReference type="InterPro" id="IPR050204">
    <property type="entry name" value="AraC_XylS_family_regulators"/>
</dbReference>
<keyword evidence="4" id="KW-0804">Transcription</keyword>
<feature type="domain" description="HTH araC/xylS-type" evidence="5">
    <location>
        <begin position="190"/>
        <end position="288"/>
    </location>
</feature>
<keyword evidence="2 6" id="KW-0238">DNA-binding</keyword>
<dbReference type="SMART" id="SM00342">
    <property type="entry name" value="HTH_ARAC"/>
    <property type="match status" value="1"/>
</dbReference>
<comment type="caution">
    <text evidence="6">The sequence shown here is derived from an EMBL/GenBank/DDBJ whole genome shotgun (WGS) entry which is preliminary data.</text>
</comment>
<dbReference type="Proteomes" id="UP000570361">
    <property type="component" value="Unassembled WGS sequence"/>
</dbReference>
<dbReference type="Pfam" id="PF12833">
    <property type="entry name" value="HTH_18"/>
    <property type="match status" value="1"/>
</dbReference>
<keyword evidence="7" id="KW-1185">Reference proteome</keyword>
<name>A0A7W5FNN8_9BACL</name>
<dbReference type="GO" id="GO:0043565">
    <property type="term" value="F:sequence-specific DNA binding"/>
    <property type="evidence" value="ECO:0007669"/>
    <property type="project" value="InterPro"/>
</dbReference>
<organism evidence="6 7">
    <name type="scientific">Paenibacillus phyllosphaerae</name>
    <dbReference type="NCBI Taxonomy" id="274593"/>
    <lineage>
        <taxon>Bacteria</taxon>
        <taxon>Bacillati</taxon>
        <taxon>Bacillota</taxon>
        <taxon>Bacilli</taxon>
        <taxon>Bacillales</taxon>
        <taxon>Paenibacillaceae</taxon>
        <taxon>Paenibacillus</taxon>
    </lineage>
</organism>
<keyword evidence="3" id="KW-0010">Activator</keyword>
<protein>
    <submittedName>
        <fullName evidence="6">AraC-like DNA-binding protein</fullName>
    </submittedName>
</protein>
<evidence type="ECO:0000313" key="7">
    <source>
        <dbReference type="Proteomes" id="UP000570361"/>
    </source>
</evidence>
<evidence type="ECO:0000259" key="5">
    <source>
        <dbReference type="PROSITE" id="PS01124"/>
    </source>
</evidence>
<dbReference type="SUPFAM" id="SSF51215">
    <property type="entry name" value="Regulatory protein AraC"/>
    <property type="match status" value="1"/>
</dbReference>
<evidence type="ECO:0000256" key="2">
    <source>
        <dbReference type="ARBA" id="ARBA00023125"/>
    </source>
</evidence>
<dbReference type="AlphaFoldDB" id="A0A7W5FNN8"/>
<dbReference type="InterPro" id="IPR003313">
    <property type="entry name" value="AraC-bd"/>
</dbReference>
<evidence type="ECO:0000256" key="3">
    <source>
        <dbReference type="ARBA" id="ARBA00023159"/>
    </source>
</evidence>
<dbReference type="InterPro" id="IPR014710">
    <property type="entry name" value="RmlC-like_jellyroll"/>
</dbReference>
<proteinExistence type="predicted"/>
<accession>A0A7W5FNN8</accession>
<dbReference type="PROSITE" id="PS01124">
    <property type="entry name" value="HTH_ARAC_FAMILY_2"/>
    <property type="match status" value="1"/>
</dbReference>
<dbReference type="SUPFAM" id="SSF46689">
    <property type="entry name" value="Homeodomain-like"/>
    <property type="match status" value="2"/>
</dbReference>
<dbReference type="Gene3D" id="1.10.10.60">
    <property type="entry name" value="Homeodomain-like"/>
    <property type="match status" value="2"/>
</dbReference>
<dbReference type="PRINTS" id="PR00032">
    <property type="entry name" value="HTHARAC"/>
</dbReference>
<reference evidence="6 7" key="1">
    <citation type="submission" date="2020-08" db="EMBL/GenBank/DDBJ databases">
        <title>Genomic Encyclopedia of Type Strains, Phase III (KMG-III): the genomes of soil and plant-associated and newly described type strains.</title>
        <authorList>
            <person name="Whitman W."/>
        </authorList>
    </citation>
    <scope>NUCLEOTIDE SEQUENCE [LARGE SCALE GENOMIC DNA]</scope>
    <source>
        <strain evidence="6 7">CECT 5862</strain>
    </source>
</reference>
<keyword evidence="1" id="KW-0805">Transcription regulation</keyword>
<dbReference type="PANTHER" id="PTHR46796">
    <property type="entry name" value="HTH-TYPE TRANSCRIPTIONAL ACTIVATOR RHAS-RELATED"/>
    <property type="match status" value="1"/>
</dbReference>
<dbReference type="PROSITE" id="PS00041">
    <property type="entry name" value="HTH_ARAC_FAMILY_1"/>
    <property type="match status" value="1"/>
</dbReference>
<dbReference type="InterPro" id="IPR009057">
    <property type="entry name" value="Homeodomain-like_sf"/>
</dbReference>
<evidence type="ECO:0000256" key="1">
    <source>
        <dbReference type="ARBA" id="ARBA00023015"/>
    </source>
</evidence>
<dbReference type="EMBL" id="JACHXK010000007">
    <property type="protein sequence ID" value="MBB3111536.1"/>
    <property type="molecule type" value="Genomic_DNA"/>
</dbReference>